<gene>
    <name evidence="2" type="ORF">FOB60_001001</name>
</gene>
<dbReference type="EMBL" id="JABWAB010000001">
    <property type="protein sequence ID" value="KAF6059419.1"/>
    <property type="molecule type" value="Genomic_DNA"/>
</dbReference>
<comment type="caution">
    <text evidence="2">The sequence shown here is derived from an EMBL/GenBank/DDBJ whole genome shotgun (WGS) entry which is preliminary data.</text>
</comment>
<protein>
    <recommendedName>
        <fullName evidence="4">Altered inheritance rate of mitochondria protein 29</fullName>
    </recommendedName>
</protein>
<evidence type="ECO:0000313" key="3">
    <source>
        <dbReference type="Proteomes" id="UP000590412"/>
    </source>
</evidence>
<name>A0A8X7NPI7_CANPA</name>
<accession>A0A8X7NPI7</accession>
<dbReference type="InterPro" id="IPR018794">
    <property type="entry name" value="UPF0538"/>
</dbReference>
<dbReference type="PANTHER" id="PTHR18444:SF9">
    <property type="entry name" value="UPF0538 PROTEIN C2ORF76"/>
    <property type="match status" value="1"/>
</dbReference>
<evidence type="ECO:0000256" key="1">
    <source>
        <dbReference type="ARBA" id="ARBA00007176"/>
    </source>
</evidence>
<proteinExistence type="inferred from homology"/>
<dbReference type="PANTHER" id="PTHR18444">
    <property type="entry name" value="UPF0538 FAMILY MEMBER"/>
    <property type="match status" value="1"/>
</dbReference>
<dbReference type="AlphaFoldDB" id="A0A8X7NPI7"/>
<comment type="similarity">
    <text evidence="1">Belongs to the UPF0538 family.</text>
</comment>
<dbReference type="Pfam" id="PF10209">
    <property type="entry name" value="DUF2340"/>
    <property type="match status" value="1"/>
</dbReference>
<sequence length="143" mass="16651">MSDTEPLTSNVRPATDALVTIRIIKSFPYRNVKNLIIKDIDLKSTTSKTLFDQVLKEINTIGSLRPYRNVQYDSLKIYTKAHGSKSMNLVINFENDDDWVIMKRGAATAEKSLWDWGIQNETEISIFNWDAYIEYKKNPEEKW</sequence>
<dbReference type="OrthoDB" id="937at2759"/>
<dbReference type="Proteomes" id="UP000590412">
    <property type="component" value="Unassembled WGS sequence"/>
</dbReference>
<evidence type="ECO:0000313" key="2">
    <source>
        <dbReference type="EMBL" id="KAF6059419.1"/>
    </source>
</evidence>
<reference evidence="2" key="1">
    <citation type="submission" date="2020-03" db="EMBL/GenBank/DDBJ databases">
        <title>FDA dAtabase for Regulatory Grade micrObial Sequences (FDA-ARGOS): Supporting development and validation of Infectious Disease Dx tests.</title>
        <authorList>
            <person name="Campos J."/>
            <person name="Goldberg B."/>
            <person name="Tallon L."/>
            <person name="Sadzewicz L."/>
            <person name="Vavikolanu K."/>
            <person name="Mehta A."/>
            <person name="Aluvathingal J."/>
            <person name="Nadendla S."/>
            <person name="Nandy P."/>
            <person name="Geyer C."/>
            <person name="Yan Y."/>
            <person name="Sichtig H."/>
        </authorList>
    </citation>
    <scope>NUCLEOTIDE SEQUENCE [LARGE SCALE GENOMIC DNA]</scope>
    <source>
        <strain evidence="2">FDAARGOS_652</strain>
    </source>
</reference>
<organism evidence="2 3">
    <name type="scientific">Candida parapsilosis</name>
    <name type="common">Yeast</name>
    <dbReference type="NCBI Taxonomy" id="5480"/>
    <lineage>
        <taxon>Eukaryota</taxon>
        <taxon>Fungi</taxon>
        <taxon>Dikarya</taxon>
        <taxon>Ascomycota</taxon>
        <taxon>Saccharomycotina</taxon>
        <taxon>Pichiomycetes</taxon>
        <taxon>Debaryomycetaceae</taxon>
        <taxon>Candida/Lodderomyces clade</taxon>
        <taxon>Candida</taxon>
    </lineage>
</organism>
<evidence type="ECO:0008006" key="4">
    <source>
        <dbReference type="Google" id="ProtNLM"/>
    </source>
</evidence>